<proteinExistence type="predicted"/>
<gene>
    <name evidence="2" type="ORF">GGR06_003527</name>
</gene>
<dbReference type="CDD" id="cd11575">
    <property type="entry name" value="GH99_GH71_like_3"/>
    <property type="match status" value="1"/>
</dbReference>
<keyword evidence="1" id="KW-0732">Signal</keyword>
<evidence type="ECO:0000313" key="2">
    <source>
        <dbReference type="EMBL" id="MBB4045708.1"/>
    </source>
</evidence>
<sequence length="598" mass="69026">MRKLLLILCMLSALQVAWAQNGKKVYADFHGVRYTRQHDGKLGRWELYANTEKSATGRKSLCYNADLIDADGRNQIAAVYYPQVGMQSNLDPDYIEYQILSAKTAQIDGFFIEWGFKPHENDELLRAMQQVAAKYDFEIGVNWCDGWLYYNWITKIYPEINTREAKTEYMAQCYQYLVDSVFTGPTAPIVKGMPVFYHFGPGATIDEYRKVLSEVKLPQGMKQPVALRRWADWGKLENNTYIPVTQSADMDAWKQVGEVPTAWLPARVRPRDEAHAAWDNYATPNDVIEFMKPFRDSIWHSTNPAYTVKSGFAMPGMDNRGCAGWGRGHFYYIPRNNGETYSNMWKFCMEEKEHLDMMFIASWSDYTEGHEIEPTIENGDRELRTTLKYAAEFKDEQADERGLTLPLELFRLRKEARFLEKSKMDVSGCIRALDKVALLISQRRYPVAIGLLSQIDNDVKGAKASLTVEMKRLRESELNIQGKRKSGGYNLSESLSIGFPKELVSQLQMNNYVGYLYFEYLDRGKETFFIRSSTSREPAEPFRIVSRIRTDDTGEWKSAKVELYKDNIVYGFNKPTFYLKGNVIIRNLSVGYTIYTVK</sequence>
<evidence type="ECO:0000313" key="3">
    <source>
        <dbReference type="Proteomes" id="UP000560658"/>
    </source>
</evidence>
<dbReference type="Proteomes" id="UP000560658">
    <property type="component" value="Unassembled WGS sequence"/>
</dbReference>
<comment type="caution">
    <text evidence="2">The sequence shown here is derived from an EMBL/GenBank/DDBJ whole genome shotgun (WGS) entry which is preliminary data.</text>
</comment>
<keyword evidence="3" id="KW-1185">Reference proteome</keyword>
<organism evidence="2 3">
    <name type="scientific">Bacteroides reticulotermitis</name>
    <dbReference type="NCBI Taxonomy" id="1133319"/>
    <lineage>
        <taxon>Bacteria</taxon>
        <taxon>Pseudomonadati</taxon>
        <taxon>Bacteroidota</taxon>
        <taxon>Bacteroidia</taxon>
        <taxon>Bacteroidales</taxon>
        <taxon>Bacteroidaceae</taxon>
        <taxon>Bacteroides</taxon>
    </lineage>
</organism>
<dbReference type="AlphaFoldDB" id="A0A840D5H3"/>
<feature type="chain" id="PRO_5032545047" evidence="1">
    <location>
        <begin position="20"/>
        <end position="598"/>
    </location>
</feature>
<protein>
    <submittedName>
        <fullName evidence="2">Uncharacterized protein</fullName>
    </submittedName>
</protein>
<dbReference type="RefSeq" id="WP_044163265.1">
    <property type="nucleotide sequence ID" value="NZ_JACIER010000017.1"/>
</dbReference>
<evidence type="ECO:0000256" key="1">
    <source>
        <dbReference type="SAM" id="SignalP"/>
    </source>
</evidence>
<name>A0A840D5H3_9BACE</name>
<dbReference type="Gene3D" id="3.20.20.80">
    <property type="entry name" value="Glycosidases"/>
    <property type="match status" value="1"/>
</dbReference>
<reference evidence="2" key="1">
    <citation type="submission" date="2020-08" db="EMBL/GenBank/DDBJ databases">
        <title>Genomic Encyclopedia of Type Strains, Phase IV (KMG-IV): sequencing the most valuable type-strain genomes for metagenomic binning, comparative biology and taxonomic classification.</title>
        <authorList>
            <person name="Goeker M."/>
        </authorList>
    </citation>
    <scope>NUCLEOTIDE SEQUENCE [LARGE SCALE GENOMIC DNA]</scope>
    <source>
        <strain evidence="2">DSM 105720</strain>
    </source>
</reference>
<feature type="signal peptide" evidence="1">
    <location>
        <begin position="1"/>
        <end position="19"/>
    </location>
</feature>
<accession>A0A840D5H3</accession>
<dbReference type="EMBL" id="JACIER010000017">
    <property type="protein sequence ID" value="MBB4045708.1"/>
    <property type="molecule type" value="Genomic_DNA"/>
</dbReference>